<evidence type="ECO:0000256" key="3">
    <source>
        <dbReference type="ARBA" id="ARBA00023002"/>
    </source>
</evidence>
<keyword evidence="2" id="KW-0521">NADP</keyword>
<evidence type="ECO:0000256" key="4">
    <source>
        <dbReference type="RuleBase" id="RU000363"/>
    </source>
</evidence>
<evidence type="ECO:0000313" key="5">
    <source>
        <dbReference type="EMBL" id="KEY69231.1"/>
    </source>
</evidence>
<dbReference type="InterPro" id="IPR002347">
    <property type="entry name" value="SDR_fam"/>
</dbReference>
<dbReference type="HOGENOM" id="CLU_010194_2_9_1"/>
<dbReference type="Pfam" id="PF00106">
    <property type="entry name" value="adh_short"/>
    <property type="match status" value="1"/>
</dbReference>
<evidence type="ECO:0000256" key="2">
    <source>
        <dbReference type="ARBA" id="ARBA00022857"/>
    </source>
</evidence>
<dbReference type="GO" id="GO:0019433">
    <property type="term" value="P:triglyceride catabolic process"/>
    <property type="evidence" value="ECO:0007669"/>
    <property type="project" value="TreeGrafter"/>
</dbReference>
<dbReference type="GO" id="GO:0005811">
    <property type="term" value="C:lipid droplet"/>
    <property type="evidence" value="ECO:0007669"/>
    <property type="project" value="TreeGrafter"/>
</dbReference>
<dbReference type="PANTHER" id="PTHR44169">
    <property type="entry name" value="NADPH-DEPENDENT 1-ACYLDIHYDROXYACETONE PHOSPHATE REDUCTASE"/>
    <property type="match status" value="1"/>
</dbReference>
<dbReference type="GO" id="GO:0005783">
    <property type="term" value="C:endoplasmic reticulum"/>
    <property type="evidence" value="ECO:0007669"/>
    <property type="project" value="TreeGrafter"/>
</dbReference>
<name>A0A084AVA2_STACB</name>
<reference evidence="5 6" key="1">
    <citation type="journal article" date="2014" name="BMC Genomics">
        <title>Comparative genome sequencing reveals chemotype-specific gene clusters in the toxigenic black mold Stachybotrys.</title>
        <authorList>
            <person name="Semeiks J."/>
            <person name="Borek D."/>
            <person name="Otwinowski Z."/>
            <person name="Grishin N.V."/>
        </authorList>
    </citation>
    <scope>NUCLEOTIDE SEQUENCE [LARGE SCALE GENOMIC DNA]</scope>
    <source>
        <strain evidence="6">CBS 109288 / IBT 7711</strain>
    </source>
</reference>
<dbReference type="EMBL" id="KL648534">
    <property type="protein sequence ID" value="KEY69231.1"/>
    <property type="molecule type" value="Genomic_DNA"/>
</dbReference>
<dbReference type="GO" id="GO:0006654">
    <property type="term" value="P:phosphatidic acid biosynthetic process"/>
    <property type="evidence" value="ECO:0007669"/>
    <property type="project" value="TreeGrafter"/>
</dbReference>
<dbReference type="GO" id="GO:0004806">
    <property type="term" value="F:triacylglycerol lipase activity"/>
    <property type="evidence" value="ECO:0007669"/>
    <property type="project" value="TreeGrafter"/>
</dbReference>
<dbReference type="Proteomes" id="UP000028045">
    <property type="component" value="Unassembled WGS sequence"/>
</dbReference>
<dbReference type="GO" id="GO:0000140">
    <property type="term" value="F:acylglycerone-phosphate reductase (NADP+) activity"/>
    <property type="evidence" value="ECO:0007669"/>
    <property type="project" value="TreeGrafter"/>
</dbReference>
<organism evidence="5 6">
    <name type="scientific">Stachybotrys chartarum (strain CBS 109288 / IBT 7711)</name>
    <name type="common">Toxic black mold</name>
    <name type="synonym">Stilbospora chartarum</name>
    <dbReference type="NCBI Taxonomy" id="1280523"/>
    <lineage>
        <taxon>Eukaryota</taxon>
        <taxon>Fungi</taxon>
        <taxon>Dikarya</taxon>
        <taxon>Ascomycota</taxon>
        <taxon>Pezizomycotina</taxon>
        <taxon>Sordariomycetes</taxon>
        <taxon>Hypocreomycetidae</taxon>
        <taxon>Hypocreales</taxon>
        <taxon>Stachybotryaceae</taxon>
        <taxon>Stachybotrys</taxon>
    </lineage>
</organism>
<keyword evidence="6" id="KW-1185">Reference proteome</keyword>
<accession>A0A084AVA2</accession>
<protein>
    <submittedName>
        <fullName evidence="5">Uncharacterized protein</fullName>
    </submittedName>
</protein>
<evidence type="ECO:0000313" key="6">
    <source>
        <dbReference type="Proteomes" id="UP000028045"/>
    </source>
</evidence>
<dbReference type="Gene3D" id="3.40.50.720">
    <property type="entry name" value="NAD(P)-binding Rossmann-like Domain"/>
    <property type="match status" value="1"/>
</dbReference>
<dbReference type="PANTHER" id="PTHR44169:SF6">
    <property type="entry name" value="NADPH-DEPENDENT 1-ACYLDIHYDROXYACETONE PHOSPHATE REDUCTASE"/>
    <property type="match status" value="1"/>
</dbReference>
<dbReference type="InterPro" id="IPR036291">
    <property type="entry name" value="NAD(P)-bd_dom_sf"/>
</dbReference>
<evidence type="ECO:0000256" key="1">
    <source>
        <dbReference type="ARBA" id="ARBA00006484"/>
    </source>
</evidence>
<sequence length="295" mass="31875">MSADHRKSVLITGCSPGGIGCALALAFKARDCNVIATARRREALLELEAMGLTTVQLDVDDSKSVSAAKERVEEITGGKLDILVNNAGARYVMPLTDASLDRVRSVFETNVFSVIALTNALMPQLIAASGLVVNISSASDRVPYPFKGIYAMTKAALTSYSRTLSVELAHYDVRVLNVVTSFVASKGQSGVAEPWPADSLLDSMRGVGQRAGSGARMSAEQYAEQVAAEALRGKGWDVLGWRFLGTRESMRLGSMSTLLWVLEFLGDGWARFVMLRMWSFKTLQAALADKKKKDA</sequence>
<gene>
    <name evidence="5" type="ORF">S7711_01686</name>
</gene>
<dbReference type="InterPro" id="IPR020904">
    <property type="entry name" value="Sc_DH/Rdtase_CS"/>
</dbReference>
<dbReference type="AlphaFoldDB" id="A0A084AVA2"/>
<dbReference type="PROSITE" id="PS51257">
    <property type="entry name" value="PROKAR_LIPOPROTEIN"/>
    <property type="match status" value="1"/>
</dbReference>
<comment type="similarity">
    <text evidence="1 4">Belongs to the short-chain dehydrogenases/reductases (SDR) family.</text>
</comment>
<dbReference type="PRINTS" id="PR00081">
    <property type="entry name" value="GDHRDH"/>
</dbReference>
<dbReference type="OrthoDB" id="2102561at2759"/>
<dbReference type="PROSITE" id="PS00061">
    <property type="entry name" value="ADH_SHORT"/>
    <property type="match status" value="1"/>
</dbReference>
<dbReference type="SUPFAM" id="SSF51735">
    <property type="entry name" value="NAD(P)-binding Rossmann-fold domains"/>
    <property type="match status" value="1"/>
</dbReference>
<proteinExistence type="inferred from homology"/>
<dbReference type="PRINTS" id="PR00080">
    <property type="entry name" value="SDRFAMILY"/>
</dbReference>
<keyword evidence="3" id="KW-0560">Oxidoreductase</keyword>